<dbReference type="EMBL" id="GGMR01012559">
    <property type="protein sequence ID" value="MBY25178.1"/>
    <property type="molecule type" value="Transcribed_RNA"/>
</dbReference>
<gene>
    <name evidence="1" type="ORF">g.14262</name>
</gene>
<sequence length="139" mass="16609">MRYWLKKTIKEAEKYLGEDKTIKFIDTRIACEIKLMQENKNILLKTALKLYTGSTKKGQDCVAELKPFEHHIREVGSFHAEYYYLLARAYAHQGNNEETLKYLHTARRGAVLDSKTRYVNKKVQEYYEKIYIRMYTKNK</sequence>
<dbReference type="AlphaFoldDB" id="A0A2S2P7K2"/>
<accession>A0A2S2P7K2</accession>
<name>A0A2S2P7K2_SCHGA</name>
<organism evidence="1">
    <name type="scientific">Schizaphis graminum</name>
    <name type="common">Green bug aphid</name>
    <dbReference type="NCBI Taxonomy" id="13262"/>
    <lineage>
        <taxon>Eukaryota</taxon>
        <taxon>Metazoa</taxon>
        <taxon>Ecdysozoa</taxon>
        <taxon>Arthropoda</taxon>
        <taxon>Hexapoda</taxon>
        <taxon>Insecta</taxon>
        <taxon>Pterygota</taxon>
        <taxon>Neoptera</taxon>
        <taxon>Paraneoptera</taxon>
        <taxon>Hemiptera</taxon>
        <taxon>Sternorrhyncha</taxon>
        <taxon>Aphidomorpha</taxon>
        <taxon>Aphidoidea</taxon>
        <taxon>Aphididae</taxon>
        <taxon>Aphidini</taxon>
        <taxon>Schizaphis</taxon>
    </lineage>
</organism>
<evidence type="ECO:0000313" key="1">
    <source>
        <dbReference type="EMBL" id="MBY25178.1"/>
    </source>
</evidence>
<proteinExistence type="predicted"/>
<protein>
    <submittedName>
        <fullName evidence="1">Uncharacterized protein</fullName>
    </submittedName>
</protein>
<reference evidence="1" key="1">
    <citation type="submission" date="2018-04" db="EMBL/GenBank/DDBJ databases">
        <title>Transcriptome of Schizaphis graminum biotype I.</title>
        <authorList>
            <person name="Scully E.D."/>
            <person name="Geib S.M."/>
            <person name="Palmer N.A."/>
            <person name="Koch K."/>
            <person name="Bradshaw J."/>
            <person name="Heng-Moss T."/>
            <person name="Sarath G."/>
        </authorList>
    </citation>
    <scope>NUCLEOTIDE SEQUENCE</scope>
</reference>